<dbReference type="KEGG" id="ffu:CLAFUR5_06024"/>
<dbReference type="OrthoDB" id="265717at2759"/>
<dbReference type="PANTHER" id="PTHR47332">
    <property type="entry name" value="SET DOMAIN-CONTAINING PROTEIN 5"/>
    <property type="match status" value="1"/>
</dbReference>
<dbReference type="EMBL" id="CP090167">
    <property type="protein sequence ID" value="UJO17268.1"/>
    <property type="molecule type" value="Genomic_DNA"/>
</dbReference>
<gene>
    <name evidence="2" type="ORF">CLAFUR5_06024</name>
</gene>
<dbReference type="CDD" id="cd20071">
    <property type="entry name" value="SET_SMYD"/>
    <property type="match status" value="1"/>
</dbReference>
<reference evidence="2" key="1">
    <citation type="submission" date="2021-12" db="EMBL/GenBank/DDBJ databases">
        <authorList>
            <person name="Zaccaron A."/>
            <person name="Stergiopoulos I."/>
        </authorList>
    </citation>
    <scope>NUCLEOTIDE SEQUENCE</scope>
    <source>
        <strain evidence="2">Race5_Kim</strain>
    </source>
</reference>
<dbReference type="InterPro" id="IPR001214">
    <property type="entry name" value="SET_dom"/>
</dbReference>
<dbReference type="InterPro" id="IPR046341">
    <property type="entry name" value="SET_dom_sf"/>
</dbReference>
<keyword evidence="3" id="KW-1185">Reference proteome</keyword>
<dbReference type="InterPro" id="IPR053185">
    <property type="entry name" value="SET_domain_protein"/>
</dbReference>
<name>A0A9Q8LH34_PASFU</name>
<dbReference type="RefSeq" id="XP_047761634.1">
    <property type="nucleotide sequence ID" value="XM_047905172.1"/>
</dbReference>
<proteinExistence type="predicted"/>
<sequence>MQFPFAQYMVAAQSITVSQAEEYRRCLMFDKAFADVKARDMQQMWKAQDSLLKFEQGEALVEEDTTEVVSQFESGMLQALNDKIDTFRFDELVCPSDPSWPPEKFRTWLLRHDFSAQWYSALHTWIYTVSMSSISSPSRGVEGRDFLPQTLLPEVAIEYATAGIMDFRLHELRREGQRLRSSARLIQELAAWHALLPGKTVTTTSQTITPFWPSLLKYPTLLSIFRNNNFDIGTGHQALFGEICRINHDCVPNCQGNFNQNLDRFTIHSIQPIQQNEELTISYLSEHGALKESRQGRLRQQYGFLCDCPACDAKSPRGKVGEDKRVDLQEMLHEFAEDAEQRAGPSAEAELRMMVRMIEVYESEGIAGRELATMCMTAAEDCGEA</sequence>
<dbReference type="Proteomes" id="UP000756132">
    <property type="component" value="Chromosome 5"/>
</dbReference>
<evidence type="ECO:0000313" key="2">
    <source>
        <dbReference type="EMBL" id="UJO17268.1"/>
    </source>
</evidence>
<dbReference type="SUPFAM" id="SSF82199">
    <property type="entry name" value="SET domain"/>
    <property type="match status" value="1"/>
</dbReference>
<accession>A0A9Q8LH34</accession>
<dbReference type="GeneID" id="71985902"/>
<dbReference type="AlphaFoldDB" id="A0A9Q8LH34"/>
<organism evidence="2 3">
    <name type="scientific">Passalora fulva</name>
    <name type="common">Tomato leaf mold</name>
    <name type="synonym">Cladosporium fulvum</name>
    <dbReference type="NCBI Taxonomy" id="5499"/>
    <lineage>
        <taxon>Eukaryota</taxon>
        <taxon>Fungi</taxon>
        <taxon>Dikarya</taxon>
        <taxon>Ascomycota</taxon>
        <taxon>Pezizomycotina</taxon>
        <taxon>Dothideomycetes</taxon>
        <taxon>Dothideomycetidae</taxon>
        <taxon>Mycosphaerellales</taxon>
        <taxon>Mycosphaerellaceae</taxon>
        <taxon>Fulvia</taxon>
    </lineage>
</organism>
<dbReference type="PANTHER" id="PTHR47332:SF4">
    <property type="entry name" value="SET DOMAIN-CONTAINING PROTEIN 5"/>
    <property type="match status" value="1"/>
</dbReference>
<evidence type="ECO:0000313" key="3">
    <source>
        <dbReference type="Proteomes" id="UP000756132"/>
    </source>
</evidence>
<dbReference type="PROSITE" id="PS50280">
    <property type="entry name" value="SET"/>
    <property type="match status" value="1"/>
</dbReference>
<protein>
    <recommendedName>
        <fullName evidence="1">SET domain-containing protein</fullName>
    </recommendedName>
</protein>
<dbReference type="Pfam" id="PF00856">
    <property type="entry name" value="SET"/>
    <property type="match status" value="1"/>
</dbReference>
<feature type="domain" description="SET" evidence="1">
    <location>
        <begin position="175"/>
        <end position="284"/>
    </location>
</feature>
<evidence type="ECO:0000259" key="1">
    <source>
        <dbReference type="PROSITE" id="PS50280"/>
    </source>
</evidence>
<dbReference type="Gene3D" id="2.170.270.10">
    <property type="entry name" value="SET domain"/>
    <property type="match status" value="1"/>
</dbReference>
<reference evidence="2" key="2">
    <citation type="journal article" date="2022" name="Microb. Genom.">
        <title>A chromosome-scale genome assembly of the tomato pathogen Cladosporium fulvum reveals a compartmentalized genome architecture and the presence of a dispensable chromosome.</title>
        <authorList>
            <person name="Zaccaron A.Z."/>
            <person name="Chen L.H."/>
            <person name="Samaras A."/>
            <person name="Stergiopoulos I."/>
        </authorList>
    </citation>
    <scope>NUCLEOTIDE SEQUENCE</scope>
    <source>
        <strain evidence="2">Race5_Kim</strain>
    </source>
</reference>